<feature type="region of interest" description="Disordered" evidence="1">
    <location>
        <begin position="470"/>
        <end position="521"/>
    </location>
</feature>
<feature type="compositionally biased region" description="Polar residues" evidence="1">
    <location>
        <begin position="361"/>
        <end position="376"/>
    </location>
</feature>
<feature type="compositionally biased region" description="Polar residues" evidence="1">
    <location>
        <begin position="482"/>
        <end position="491"/>
    </location>
</feature>
<gene>
    <name evidence="2" type="ORF">B0T26DRAFT_134551</name>
</gene>
<proteinExistence type="predicted"/>
<feature type="compositionally biased region" description="Polar residues" evidence="1">
    <location>
        <begin position="61"/>
        <end position="72"/>
    </location>
</feature>
<feature type="compositionally biased region" description="Basic and acidic residues" evidence="1">
    <location>
        <begin position="42"/>
        <end position="60"/>
    </location>
</feature>
<evidence type="ECO:0000313" key="2">
    <source>
        <dbReference type="EMBL" id="KAK0727410.1"/>
    </source>
</evidence>
<comment type="caution">
    <text evidence="2">The sequence shown here is derived from an EMBL/GenBank/DDBJ whole genome shotgun (WGS) entry which is preliminary data.</text>
</comment>
<feature type="compositionally biased region" description="Low complexity" evidence="1">
    <location>
        <begin position="276"/>
        <end position="286"/>
    </location>
</feature>
<evidence type="ECO:0000313" key="3">
    <source>
        <dbReference type="Proteomes" id="UP001172101"/>
    </source>
</evidence>
<evidence type="ECO:0000256" key="1">
    <source>
        <dbReference type="SAM" id="MobiDB-lite"/>
    </source>
</evidence>
<dbReference type="AlphaFoldDB" id="A0AA40B4E5"/>
<feature type="compositionally biased region" description="Pro residues" evidence="1">
    <location>
        <begin position="287"/>
        <end position="296"/>
    </location>
</feature>
<feature type="region of interest" description="Disordered" evidence="1">
    <location>
        <begin position="1"/>
        <end position="206"/>
    </location>
</feature>
<feature type="region of interest" description="Disordered" evidence="1">
    <location>
        <begin position="347"/>
        <end position="378"/>
    </location>
</feature>
<sequence>MSTISRPTHIACVEDADESGNPIEKTARYAASSYAASVVSPTKEKSNTSRTRREYPRRDSSSPITSGLTDSDSTLHPRGDSLRKATKDRNRSDSNKKVIMASKARPPVKHSKTTPSLPRRDAEATYYGVNPTVTTASSQPRAQTSNPRPSSYYGGASRPPLANARFHYSNSYQQPPTLPTSYPPSNRWASPVPYPPPSPSPVVMQQPPEFFTRTLPERFSTARPASAMGFRPPLQVEYDAYDDVVDRRPLTRRPSTHRNGSRNDDDMRTMPPPRRPASARPTALAIRPPPPTPAPYRPSNVFDDDDYITPDHALFHDISPGQKSEFPAPILKVRSRRPSIGASYRTYDSGGFRTEVAGGNSRRNSYYANQSASSGSGYEDKLHQASIYQDHVTGGPAVPLTAETLRKAGKNGGSSRSTRSSASRDESEYRESATTRTTRSSANDEDVTIRVKGSTVLKVGGAEMQCRDGAEINIISRGPTPFRSSSDQSSYMGHEDRRTRIERPPTRTRTNSQAGSYSRTIPGGYDRYSIIPPYPAYPTYPPTEGFF</sequence>
<reference evidence="2" key="1">
    <citation type="submission" date="2023-06" db="EMBL/GenBank/DDBJ databases">
        <title>Genome-scale phylogeny and comparative genomics of the fungal order Sordariales.</title>
        <authorList>
            <consortium name="Lawrence Berkeley National Laboratory"/>
            <person name="Hensen N."/>
            <person name="Bonometti L."/>
            <person name="Westerberg I."/>
            <person name="Brannstrom I.O."/>
            <person name="Guillou S."/>
            <person name="Cros-Aarteil S."/>
            <person name="Calhoun S."/>
            <person name="Haridas S."/>
            <person name="Kuo A."/>
            <person name="Mondo S."/>
            <person name="Pangilinan J."/>
            <person name="Riley R."/>
            <person name="LaButti K."/>
            <person name="Andreopoulos B."/>
            <person name="Lipzen A."/>
            <person name="Chen C."/>
            <person name="Yanf M."/>
            <person name="Daum C."/>
            <person name="Ng V."/>
            <person name="Clum A."/>
            <person name="Steindorff A."/>
            <person name="Ohm R."/>
            <person name="Martin F."/>
            <person name="Silar P."/>
            <person name="Natvig D."/>
            <person name="Lalanne C."/>
            <person name="Gautier V."/>
            <person name="Ament-velasquez S.L."/>
            <person name="Kruys A."/>
            <person name="Hutchinson M.I."/>
            <person name="Powell A.J."/>
            <person name="Barry K."/>
            <person name="Miller A.N."/>
            <person name="Grigoriev I.V."/>
            <person name="Debuchy R."/>
            <person name="Gladieux P."/>
            <person name="Thoren M.H."/>
            <person name="Johannesson H."/>
        </authorList>
    </citation>
    <scope>NUCLEOTIDE SEQUENCE</scope>
    <source>
        <strain evidence="2">SMH2392-1A</strain>
    </source>
</reference>
<feature type="compositionally biased region" description="Basic residues" evidence="1">
    <location>
        <begin position="250"/>
        <end position="260"/>
    </location>
</feature>
<dbReference type="RefSeq" id="XP_060300265.1">
    <property type="nucleotide sequence ID" value="XM_060433372.1"/>
</dbReference>
<accession>A0AA40B4E5</accession>
<organism evidence="2 3">
    <name type="scientific">Lasiosphaeria miniovina</name>
    <dbReference type="NCBI Taxonomy" id="1954250"/>
    <lineage>
        <taxon>Eukaryota</taxon>
        <taxon>Fungi</taxon>
        <taxon>Dikarya</taxon>
        <taxon>Ascomycota</taxon>
        <taxon>Pezizomycotina</taxon>
        <taxon>Sordariomycetes</taxon>
        <taxon>Sordariomycetidae</taxon>
        <taxon>Sordariales</taxon>
        <taxon>Lasiosphaeriaceae</taxon>
        <taxon>Lasiosphaeria</taxon>
    </lineage>
</organism>
<keyword evidence="3" id="KW-1185">Reference proteome</keyword>
<dbReference type="EMBL" id="JAUIRO010000002">
    <property type="protein sequence ID" value="KAK0727410.1"/>
    <property type="molecule type" value="Genomic_DNA"/>
</dbReference>
<feature type="region of interest" description="Disordered" evidence="1">
    <location>
        <begin position="245"/>
        <end position="324"/>
    </location>
</feature>
<feature type="compositionally biased region" description="Basic and acidic residues" evidence="1">
    <location>
        <begin position="493"/>
        <end position="505"/>
    </location>
</feature>
<feature type="region of interest" description="Disordered" evidence="1">
    <location>
        <begin position="406"/>
        <end position="446"/>
    </location>
</feature>
<dbReference type="Proteomes" id="UP001172101">
    <property type="component" value="Unassembled WGS sequence"/>
</dbReference>
<feature type="compositionally biased region" description="Low complexity" evidence="1">
    <location>
        <begin position="29"/>
        <end position="40"/>
    </location>
</feature>
<protein>
    <submittedName>
        <fullName evidence="2">Uncharacterized protein</fullName>
    </submittedName>
</protein>
<dbReference type="GeneID" id="85316643"/>
<feature type="compositionally biased region" description="Basic and acidic residues" evidence="1">
    <location>
        <begin position="422"/>
        <end position="433"/>
    </location>
</feature>
<feature type="compositionally biased region" description="Basic and acidic residues" evidence="1">
    <location>
        <begin position="73"/>
        <end position="96"/>
    </location>
</feature>
<feature type="compositionally biased region" description="Polar residues" evidence="1">
    <location>
        <begin position="131"/>
        <end position="149"/>
    </location>
</feature>
<name>A0AA40B4E5_9PEZI</name>